<feature type="domain" description="Azaphilone pigments biosynthesis cluster protein L N-terminal" evidence="1">
    <location>
        <begin position="7"/>
        <end position="115"/>
    </location>
</feature>
<evidence type="ECO:0000313" key="3">
    <source>
        <dbReference type="Proteomes" id="UP000465220"/>
    </source>
</evidence>
<protein>
    <recommendedName>
        <fullName evidence="1">Azaphilone pigments biosynthesis cluster protein L N-terminal domain-containing protein</fullName>
    </recommendedName>
</protein>
<evidence type="ECO:0000259" key="1">
    <source>
        <dbReference type="Pfam" id="PF17111"/>
    </source>
</evidence>
<organism evidence="2 3">
    <name type="scientific">Aspergillus lentulus</name>
    <dbReference type="NCBI Taxonomy" id="293939"/>
    <lineage>
        <taxon>Eukaryota</taxon>
        <taxon>Fungi</taxon>
        <taxon>Dikarya</taxon>
        <taxon>Ascomycota</taxon>
        <taxon>Pezizomycotina</taxon>
        <taxon>Eurotiomycetes</taxon>
        <taxon>Eurotiomycetidae</taxon>
        <taxon>Eurotiales</taxon>
        <taxon>Aspergillaceae</taxon>
        <taxon>Aspergillus</taxon>
        <taxon>Aspergillus subgen. Fumigati</taxon>
    </lineage>
</organism>
<evidence type="ECO:0000313" key="2">
    <source>
        <dbReference type="EMBL" id="GFF67317.1"/>
    </source>
</evidence>
<keyword evidence="3" id="KW-1185">Reference proteome</keyword>
<sequence>MYDGGSFSYTAGIVSIGAPALQGLRLLLHDLQSIRDAPETIGNLKDDIRAIELALASLQAISEQKWESLGATVADEVKATIATCTKACEIFRSDLQRRTGRSQDGRLSRLDRAKVWIFKQAC</sequence>
<dbReference type="EMBL" id="BLKI01000009">
    <property type="protein sequence ID" value="GFF67317.1"/>
    <property type="molecule type" value="Genomic_DNA"/>
</dbReference>
<name>A0ABQ0ZWM7_ASPLE</name>
<reference evidence="2 3" key="1">
    <citation type="submission" date="2020-01" db="EMBL/GenBank/DDBJ databases">
        <title>Draft genome sequence of Aspergillus lentulus IFM 60648.</title>
        <authorList>
            <person name="Takahashi H."/>
            <person name="Yaguchi T."/>
        </authorList>
    </citation>
    <scope>NUCLEOTIDE SEQUENCE [LARGE SCALE GENOMIC DNA]</scope>
    <source>
        <strain evidence="2 3">IFM 60648</strain>
    </source>
</reference>
<accession>A0ABQ0ZWM7</accession>
<proteinExistence type="predicted"/>
<dbReference type="InterPro" id="IPR031348">
    <property type="entry name" value="PigL_N"/>
</dbReference>
<dbReference type="Proteomes" id="UP000465220">
    <property type="component" value="Unassembled WGS sequence"/>
</dbReference>
<comment type="caution">
    <text evidence="2">The sequence shown here is derived from an EMBL/GenBank/DDBJ whole genome shotgun (WGS) entry which is preliminary data.</text>
</comment>
<dbReference type="Pfam" id="PF17111">
    <property type="entry name" value="PigL_N"/>
    <property type="match status" value="1"/>
</dbReference>
<gene>
    <name evidence="2" type="ORF">IFM60648_02223</name>
</gene>